<comment type="caution">
    <text evidence="2">The sequence shown here is derived from an EMBL/GenBank/DDBJ whole genome shotgun (WGS) entry which is preliminary data.</text>
</comment>
<dbReference type="GO" id="GO:0004853">
    <property type="term" value="F:uroporphyrinogen decarboxylase activity"/>
    <property type="evidence" value="ECO:0007669"/>
    <property type="project" value="InterPro"/>
</dbReference>
<feature type="domain" description="Uroporphyrinogen decarboxylase (URO-D)" evidence="1">
    <location>
        <begin position="117"/>
        <end position="362"/>
    </location>
</feature>
<accession>A0A7V3YLK6</accession>
<dbReference type="SUPFAM" id="SSF51726">
    <property type="entry name" value="UROD/MetE-like"/>
    <property type="match status" value="1"/>
</dbReference>
<proteinExistence type="predicted"/>
<dbReference type="EMBL" id="DTEN01000167">
    <property type="protein sequence ID" value="HGI74872.1"/>
    <property type="molecule type" value="Genomic_DNA"/>
</dbReference>
<dbReference type="GO" id="GO:0006779">
    <property type="term" value="P:porphyrin-containing compound biosynthetic process"/>
    <property type="evidence" value="ECO:0007669"/>
    <property type="project" value="InterPro"/>
</dbReference>
<protein>
    <recommendedName>
        <fullName evidence="1">Uroporphyrinogen decarboxylase (URO-D) domain-containing protein</fullName>
    </recommendedName>
</protein>
<sequence length="370" mass="41845">MTSAERLNTALHHREPDRVPLDLGGVVTGITLKAHRALCSFLGTPCEDILIDRIQYLVQPAENILEHFAIDTRYVYDPVPREVWSTDQEGSLWEDCWGIQRRFTGYYFDMVTHPLAHITSSEELKHYKPPSPSLPEDLRTQVATRKKEGKAVIVNCIGSCFEFSWYLRGFAQFMTDLALQPGLACAIMDIVLDFELQQFELLLREVGDLVDVVLVGDDLATQRGPLLSPDAYRKYVKPRQKRLYEAIKKHTRAFLFYHSCGAVAPFLEDLVEIGIDILNPVQVSASGMDPAWLKKHFGDVLSLWGGIDTQWTLPYGTPDAVREEVRRRIDELAPGGGYVLCAVHNIQPDVPPENIVAMYEEAIRYGSQRG</sequence>
<evidence type="ECO:0000259" key="1">
    <source>
        <dbReference type="Pfam" id="PF01208"/>
    </source>
</evidence>
<dbReference type="Pfam" id="PF01208">
    <property type="entry name" value="URO-D"/>
    <property type="match status" value="1"/>
</dbReference>
<dbReference type="Gene3D" id="3.20.20.210">
    <property type="match status" value="1"/>
</dbReference>
<dbReference type="InterPro" id="IPR052024">
    <property type="entry name" value="Methanogen_methyltrans"/>
</dbReference>
<organism evidence="2">
    <name type="scientific">Candidatus Caldatribacterium californiense</name>
    <dbReference type="NCBI Taxonomy" id="1454726"/>
    <lineage>
        <taxon>Bacteria</taxon>
        <taxon>Pseudomonadati</taxon>
        <taxon>Atribacterota</taxon>
        <taxon>Atribacteria</taxon>
        <taxon>Atribacterales</taxon>
        <taxon>Candidatus Caldatribacteriaceae</taxon>
        <taxon>Candidatus Caldatribacterium</taxon>
    </lineage>
</organism>
<reference evidence="2" key="1">
    <citation type="journal article" date="2020" name="mSystems">
        <title>Genome- and Community-Level Interaction Insights into Carbon Utilization and Element Cycling Functions of Hydrothermarchaeota in Hydrothermal Sediment.</title>
        <authorList>
            <person name="Zhou Z."/>
            <person name="Liu Y."/>
            <person name="Xu W."/>
            <person name="Pan J."/>
            <person name="Luo Z.H."/>
            <person name="Li M."/>
        </authorList>
    </citation>
    <scope>NUCLEOTIDE SEQUENCE [LARGE SCALE GENOMIC DNA]</scope>
    <source>
        <strain evidence="2">SpSt-716</strain>
    </source>
</reference>
<dbReference type="PANTHER" id="PTHR47099">
    <property type="entry name" value="METHYLCOBAMIDE:COM METHYLTRANSFERASE MTBA"/>
    <property type="match status" value="1"/>
</dbReference>
<evidence type="ECO:0000313" key="2">
    <source>
        <dbReference type="EMBL" id="HGI74872.1"/>
    </source>
</evidence>
<gene>
    <name evidence="2" type="ORF">ENU96_04255</name>
</gene>
<dbReference type="AlphaFoldDB" id="A0A7V3YLK6"/>
<dbReference type="PANTHER" id="PTHR47099:SF1">
    <property type="entry name" value="METHYLCOBAMIDE:COM METHYLTRANSFERASE MTBA"/>
    <property type="match status" value="1"/>
</dbReference>
<name>A0A7V3YLK6_9BACT</name>
<dbReference type="InterPro" id="IPR038071">
    <property type="entry name" value="UROD/MetE-like_sf"/>
</dbReference>
<dbReference type="InterPro" id="IPR000257">
    <property type="entry name" value="Uroporphyrinogen_deCOase"/>
</dbReference>